<reference evidence="3 4" key="1">
    <citation type="journal article" date="2016" name="Proc. Natl. Acad. Sci. U.S.A.">
        <title>Comparative genomics of biotechnologically important yeasts.</title>
        <authorList>
            <person name="Riley R."/>
            <person name="Haridas S."/>
            <person name="Wolfe K.H."/>
            <person name="Lopes M.R."/>
            <person name="Hittinger C.T."/>
            <person name="Goeker M."/>
            <person name="Salamov A.A."/>
            <person name="Wisecaver J.H."/>
            <person name="Long T.M."/>
            <person name="Calvey C.H."/>
            <person name="Aerts A.L."/>
            <person name="Barry K.W."/>
            <person name="Choi C."/>
            <person name="Clum A."/>
            <person name="Coughlan A.Y."/>
            <person name="Deshpande S."/>
            <person name="Douglass A.P."/>
            <person name="Hanson S.J."/>
            <person name="Klenk H.-P."/>
            <person name="LaButti K.M."/>
            <person name="Lapidus A."/>
            <person name="Lindquist E.A."/>
            <person name="Lipzen A.M."/>
            <person name="Meier-Kolthoff J.P."/>
            <person name="Ohm R.A."/>
            <person name="Otillar R.P."/>
            <person name="Pangilinan J.L."/>
            <person name="Peng Y."/>
            <person name="Rokas A."/>
            <person name="Rosa C.A."/>
            <person name="Scheuner C."/>
            <person name="Sibirny A.A."/>
            <person name="Slot J.C."/>
            <person name="Stielow J.B."/>
            <person name="Sun H."/>
            <person name="Kurtzman C.P."/>
            <person name="Blackwell M."/>
            <person name="Grigoriev I.V."/>
            <person name="Jeffries T.W."/>
        </authorList>
    </citation>
    <scope>NUCLEOTIDE SEQUENCE [LARGE SCALE GENOMIC DNA]</scope>
    <source>
        <strain evidence="3 4">NRRL Y-2026</strain>
    </source>
</reference>
<dbReference type="GeneID" id="30181765"/>
<evidence type="ECO:0000313" key="4">
    <source>
        <dbReference type="Proteomes" id="UP000094455"/>
    </source>
</evidence>
<keyword evidence="2" id="KW-1133">Transmembrane helix</keyword>
<feature type="region of interest" description="Disordered" evidence="1">
    <location>
        <begin position="274"/>
        <end position="370"/>
    </location>
</feature>
<feature type="region of interest" description="Disordered" evidence="1">
    <location>
        <begin position="632"/>
        <end position="651"/>
    </location>
</feature>
<dbReference type="AlphaFoldDB" id="A0A1E3NRK7"/>
<feature type="region of interest" description="Disordered" evidence="1">
    <location>
        <begin position="453"/>
        <end position="553"/>
    </location>
</feature>
<feature type="compositionally biased region" description="Low complexity" evidence="1">
    <location>
        <begin position="503"/>
        <end position="519"/>
    </location>
</feature>
<feature type="region of interest" description="Disordered" evidence="1">
    <location>
        <begin position="150"/>
        <end position="174"/>
    </location>
</feature>
<evidence type="ECO:0000256" key="2">
    <source>
        <dbReference type="SAM" id="Phobius"/>
    </source>
</evidence>
<feature type="compositionally biased region" description="Basic and acidic residues" evidence="1">
    <location>
        <begin position="275"/>
        <end position="285"/>
    </location>
</feature>
<feature type="compositionally biased region" description="Polar residues" evidence="1">
    <location>
        <begin position="150"/>
        <end position="159"/>
    </location>
</feature>
<feature type="region of interest" description="Disordered" evidence="1">
    <location>
        <begin position="206"/>
        <end position="233"/>
    </location>
</feature>
<keyword evidence="4" id="KW-1185">Reference proteome</keyword>
<feature type="transmembrane region" description="Helical" evidence="2">
    <location>
        <begin position="712"/>
        <end position="735"/>
    </location>
</feature>
<evidence type="ECO:0000313" key="3">
    <source>
        <dbReference type="EMBL" id="ODQ48704.1"/>
    </source>
</evidence>
<feature type="region of interest" description="Disordered" evidence="1">
    <location>
        <begin position="67"/>
        <end position="90"/>
    </location>
</feature>
<feature type="compositionally biased region" description="Basic and acidic residues" evidence="1">
    <location>
        <begin position="309"/>
        <end position="318"/>
    </location>
</feature>
<protein>
    <submittedName>
        <fullName evidence="3">Uncharacterized protein</fullName>
    </submittedName>
</protein>
<proteinExistence type="predicted"/>
<feature type="compositionally biased region" description="Low complexity" evidence="1">
    <location>
        <begin position="328"/>
        <end position="361"/>
    </location>
</feature>
<accession>A0A1E3NRK7</accession>
<gene>
    <name evidence="3" type="ORF">PICMEDRAFT_9231</name>
</gene>
<evidence type="ECO:0000256" key="1">
    <source>
        <dbReference type="SAM" id="MobiDB-lite"/>
    </source>
</evidence>
<dbReference type="OrthoDB" id="10685580at2759"/>
<keyword evidence="2" id="KW-0812">Transmembrane</keyword>
<dbReference type="Proteomes" id="UP000094455">
    <property type="component" value="Unassembled WGS sequence"/>
</dbReference>
<keyword evidence="2" id="KW-0472">Membrane</keyword>
<dbReference type="RefSeq" id="XP_019019817.1">
    <property type="nucleotide sequence ID" value="XM_019165078.1"/>
</dbReference>
<sequence length="741" mass="80568">MMMRSPSSVHYIDDTPHGFVHQDTPESIRASRNTGQFSYISSDASSNDDEIESELFNDENMFPTEGRLQQKRASQPLQPSPAPFHLKSPQKIHTRPSMRIAGDDGARISMFKSRYSQNNPNIASKLSLASSLADITNISNLSNVSLASRRTSHLSNQRYQTRRNRSLTDNASTISIEQKRNQIIQRLNKRNSKNLSNPYFYQYKENRQPSQAPPEAPEAPEDPDGSFDYGHSRMMSSTFGSFSDVISNSPVKSTEESLNFNDIPPVKTRTIFTISEDRDTTHAEGNRVSSSGQQDHDVGHDSNGNGAPSEHEQSRGAGEDNDGYANRSNGNNTSSNTSHNNSKNSGTKTDSTKNTTSGDDTTSSDEREISRRIRLSQEIRGGLFSELQFTPVTAGVHGVVLSGIEDESLNDESDSVGTVSTDRIQLRPVGANPDLTGGHHFAVLAQPAYQPKLLADDDDNGNGNSGGGSNDATNSRPGPVMTVNVMNHSDGSRESRSKNFTLSNNSSVSVVAQVQPSRSETVLDLTAEPEERKKRMFRKPPPSSASPSPTAPLTLPTANFAGAGVGNDTEATSNLIRSVKQSNKQLNLERVPIVPHFPAALYSNHTIELNSDDTDTTQGSGDSREQLLAWANPRKNTPAPPPAGKHDPEKAAGLVSNDYRREYHDYELHGSCSGRVAVLLLLCSVLAPPFFLVIALGHLDSIFGAIARRYKLTAAVLFGLFCLGSAIGIAVGFGYGLRHKM</sequence>
<dbReference type="EMBL" id="KV454001">
    <property type="protein sequence ID" value="ODQ48704.1"/>
    <property type="molecule type" value="Genomic_DNA"/>
</dbReference>
<organism evidence="3 4">
    <name type="scientific">Pichia membranifaciens NRRL Y-2026</name>
    <dbReference type="NCBI Taxonomy" id="763406"/>
    <lineage>
        <taxon>Eukaryota</taxon>
        <taxon>Fungi</taxon>
        <taxon>Dikarya</taxon>
        <taxon>Ascomycota</taxon>
        <taxon>Saccharomycotina</taxon>
        <taxon>Pichiomycetes</taxon>
        <taxon>Pichiales</taxon>
        <taxon>Pichiaceae</taxon>
        <taxon>Pichia</taxon>
    </lineage>
</organism>
<name>A0A1E3NRK7_9ASCO</name>
<feature type="transmembrane region" description="Helical" evidence="2">
    <location>
        <begin position="676"/>
        <end position="700"/>
    </location>
</feature>